<dbReference type="FunFam" id="3.40.225.10:FF:000009">
    <property type="entry name" value="Class II aldolase/adducin N-terminal"/>
    <property type="match status" value="1"/>
</dbReference>
<evidence type="ECO:0000256" key="1">
    <source>
        <dbReference type="ARBA" id="ARBA00037961"/>
    </source>
</evidence>
<gene>
    <name evidence="3" type="ORF">DFQ14_12518</name>
</gene>
<dbReference type="Gene3D" id="3.40.225.10">
    <property type="entry name" value="Class II aldolase/adducin N-terminal domain"/>
    <property type="match status" value="1"/>
</dbReference>
<name>A0A368V974_9ACTN</name>
<dbReference type="InterPro" id="IPR051017">
    <property type="entry name" value="Aldolase-II_Adducin_sf"/>
</dbReference>
<dbReference type="Proteomes" id="UP000253495">
    <property type="component" value="Unassembled WGS sequence"/>
</dbReference>
<accession>A0A368V974</accession>
<dbReference type="PANTHER" id="PTHR10672">
    <property type="entry name" value="ADDUCIN"/>
    <property type="match status" value="1"/>
</dbReference>
<dbReference type="GO" id="GO:0051015">
    <property type="term" value="F:actin filament binding"/>
    <property type="evidence" value="ECO:0007669"/>
    <property type="project" value="TreeGrafter"/>
</dbReference>
<dbReference type="InterPro" id="IPR001303">
    <property type="entry name" value="Aldolase_II/adducin_N"/>
</dbReference>
<reference evidence="3 4" key="1">
    <citation type="submission" date="2018-07" db="EMBL/GenBank/DDBJ databases">
        <title>Genomic Encyclopedia of Type Strains, Phase III (KMG-III): the genomes of soil and plant-associated and newly described type strains.</title>
        <authorList>
            <person name="Whitman W."/>
        </authorList>
    </citation>
    <scope>NUCLEOTIDE SEQUENCE [LARGE SCALE GENOMIC DNA]</scope>
    <source>
        <strain evidence="3 4">CECT 8575</strain>
    </source>
</reference>
<proteinExistence type="inferred from homology"/>
<dbReference type="PANTHER" id="PTHR10672:SF3">
    <property type="entry name" value="PROTEIN HU-LI TAI SHAO"/>
    <property type="match status" value="1"/>
</dbReference>
<protein>
    <submittedName>
        <fullName evidence="3">Ribulose-5-phosphate 4-epimerase/fuculose-1-phosphate aldolase</fullName>
    </submittedName>
</protein>
<keyword evidence="4" id="KW-1185">Reference proteome</keyword>
<dbReference type="SUPFAM" id="SSF53639">
    <property type="entry name" value="AraD/HMP-PK domain-like"/>
    <property type="match status" value="1"/>
</dbReference>
<comment type="caution">
    <text evidence="3">The sequence shown here is derived from an EMBL/GenBank/DDBJ whole genome shotgun (WGS) entry which is preliminary data.</text>
</comment>
<dbReference type="InterPro" id="IPR036409">
    <property type="entry name" value="Aldolase_II/adducin_N_sf"/>
</dbReference>
<dbReference type="Pfam" id="PF00596">
    <property type="entry name" value="Aldolase_II"/>
    <property type="match status" value="1"/>
</dbReference>
<feature type="domain" description="Class II aldolase/adducin N-terminal" evidence="2">
    <location>
        <begin position="48"/>
        <end position="228"/>
    </location>
</feature>
<comment type="similarity">
    <text evidence="1">Belongs to the aldolase class II family.</text>
</comment>
<evidence type="ECO:0000313" key="4">
    <source>
        <dbReference type="Proteomes" id="UP000253495"/>
    </source>
</evidence>
<evidence type="ECO:0000313" key="3">
    <source>
        <dbReference type="EMBL" id="RCW37662.1"/>
    </source>
</evidence>
<dbReference type="EMBL" id="QPJC01000025">
    <property type="protein sequence ID" value="RCW37662.1"/>
    <property type="molecule type" value="Genomic_DNA"/>
</dbReference>
<sequence length="278" mass="30748">MSPTQKGYVMTTAKHRSDSYLADTHTGLPIPDRPAFASPEEERRYRKRRLAAALRLFGKYEFDEGISGHISVRDPECTDHFWANPFGVSFNQVTVGDLVCVDSNGKVVHGDHPINPSAFVIHSKIHELRADATAAAHAHTEHSRALAALGKLLEPLDQESAAFYQDQVLYEEYEGPSISIRQGEDIARKLGDKRAILLRYHGLITVGGSIEEAMHRFFTFDGCARVQLLAAGAGKPRAMSHKQAMSAKDGFGDSQLASFSFHVLYNEITAEQPDLLDE</sequence>
<dbReference type="SMART" id="SM01007">
    <property type="entry name" value="Aldolase_II"/>
    <property type="match status" value="1"/>
</dbReference>
<organism evidence="3 4">
    <name type="scientific">Halopolyspora algeriensis</name>
    <dbReference type="NCBI Taxonomy" id="1500506"/>
    <lineage>
        <taxon>Bacteria</taxon>
        <taxon>Bacillati</taxon>
        <taxon>Actinomycetota</taxon>
        <taxon>Actinomycetes</taxon>
        <taxon>Actinomycetes incertae sedis</taxon>
        <taxon>Halopolyspora</taxon>
    </lineage>
</organism>
<dbReference type="NCBIfam" id="NF004855">
    <property type="entry name" value="PRK06208.1"/>
    <property type="match status" value="1"/>
</dbReference>
<evidence type="ECO:0000259" key="2">
    <source>
        <dbReference type="SMART" id="SM01007"/>
    </source>
</evidence>
<dbReference type="AlphaFoldDB" id="A0A368V974"/>
<dbReference type="GO" id="GO:0005856">
    <property type="term" value="C:cytoskeleton"/>
    <property type="evidence" value="ECO:0007669"/>
    <property type="project" value="TreeGrafter"/>
</dbReference>